<sequence>MKIEFRKSHEVLNGTYISTDKKGNRKVTIYVNVTEDDSLKPIRTKMVLSWAEYLQLKESFAAAENKHFTGMYRKAQSYFEEDRWARKNGGRKK</sequence>
<reference evidence="1 2" key="1">
    <citation type="journal article" date="2016" name="Nat. Commun.">
        <title>Thousands of microbial genomes shed light on interconnected biogeochemical processes in an aquifer system.</title>
        <authorList>
            <person name="Anantharaman K."/>
            <person name="Brown C.T."/>
            <person name="Hug L.A."/>
            <person name="Sharon I."/>
            <person name="Castelle C.J."/>
            <person name="Probst A.J."/>
            <person name="Thomas B.C."/>
            <person name="Singh A."/>
            <person name="Wilkins M.J."/>
            <person name="Karaoz U."/>
            <person name="Brodie E.L."/>
            <person name="Williams K.H."/>
            <person name="Hubbard S.S."/>
            <person name="Banfield J.F."/>
        </authorList>
    </citation>
    <scope>NUCLEOTIDE SEQUENCE [LARGE SCALE GENOMIC DNA]</scope>
</reference>
<gene>
    <name evidence="1" type="ORF">A2Z67_03870</name>
</gene>
<evidence type="ECO:0000313" key="1">
    <source>
        <dbReference type="EMBL" id="OGM08146.1"/>
    </source>
</evidence>
<dbReference type="EMBL" id="MGFQ01000056">
    <property type="protein sequence ID" value="OGM08146.1"/>
    <property type="molecule type" value="Genomic_DNA"/>
</dbReference>
<dbReference type="Proteomes" id="UP000176939">
    <property type="component" value="Unassembled WGS sequence"/>
</dbReference>
<accession>A0A1F7WZB5</accession>
<name>A0A1F7WZB5_9BACT</name>
<protein>
    <submittedName>
        <fullName evidence="1">Uncharacterized protein</fullName>
    </submittedName>
</protein>
<proteinExistence type="predicted"/>
<dbReference type="AlphaFoldDB" id="A0A1F7WZB5"/>
<evidence type="ECO:0000313" key="2">
    <source>
        <dbReference type="Proteomes" id="UP000176939"/>
    </source>
</evidence>
<comment type="caution">
    <text evidence="1">The sequence shown here is derived from an EMBL/GenBank/DDBJ whole genome shotgun (WGS) entry which is preliminary data.</text>
</comment>
<organism evidence="1 2">
    <name type="scientific">Candidatus Woesebacteria bacterium RBG_13_36_22</name>
    <dbReference type="NCBI Taxonomy" id="1802478"/>
    <lineage>
        <taxon>Bacteria</taxon>
        <taxon>Candidatus Woeseibacteriota</taxon>
    </lineage>
</organism>